<dbReference type="PANTHER" id="PTHR12029">
    <property type="entry name" value="RNA METHYLTRANSFERASE"/>
    <property type="match status" value="1"/>
</dbReference>
<dbReference type="CDD" id="cd18091">
    <property type="entry name" value="SpoU-like_TRM3-like"/>
    <property type="match status" value="1"/>
</dbReference>
<feature type="region of interest" description="Disordered" evidence="3">
    <location>
        <begin position="1247"/>
        <end position="1267"/>
    </location>
</feature>
<protein>
    <recommendedName>
        <fullName evidence="4">tRNA/rRNA methyltransferase SpoU type domain-containing protein</fullName>
    </recommendedName>
</protein>
<keyword evidence="1" id="KW-0489">Methyltransferase</keyword>
<organism evidence="5 6">
    <name type="scientific">Myxozyma melibiosi</name>
    <dbReference type="NCBI Taxonomy" id="54550"/>
    <lineage>
        <taxon>Eukaryota</taxon>
        <taxon>Fungi</taxon>
        <taxon>Dikarya</taxon>
        <taxon>Ascomycota</taxon>
        <taxon>Saccharomycotina</taxon>
        <taxon>Lipomycetes</taxon>
        <taxon>Lipomycetales</taxon>
        <taxon>Lipomycetaceae</taxon>
        <taxon>Myxozyma</taxon>
    </lineage>
</organism>
<dbReference type="EMBL" id="JBBJBU010000003">
    <property type="protein sequence ID" value="KAK7206151.1"/>
    <property type="molecule type" value="Genomic_DNA"/>
</dbReference>
<dbReference type="InterPro" id="IPR029028">
    <property type="entry name" value="Alpha/beta_knot_MTases"/>
</dbReference>
<feature type="compositionally biased region" description="Polar residues" evidence="3">
    <location>
        <begin position="1251"/>
        <end position="1260"/>
    </location>
</feature>
<evidence type="ECO:0000256" key="1">
    <source>
        <dbReference type="ARBA" id="ARBA00022603"/>
    </source>
</evidence>
<gene>
    <name evidence="5" type="ORF">BZA70DRAFT_266482</name>
</gene>
<dbReference type="InterPro" id="IPR045330">
    <property type="entry name" value="TRM3/TARBP1"/>
</dbReference>
<evidence type="ECO:0000259" key="4">
    <source>
        <dbReference type="Pfam" id="PF00588"/>
    </source>
</evidence>
<reference evidence="5 6" key="1">
    <citation type="submission" date="2024-03" db="EMBL/GenBank/DDBJ databases">
        <title>Genome-scale model development and genomic sequencing of the oleaginous clade Lipomyces.</title>
        <authorList>
            <consortium name="Lawrence Berkeley National Laboratory"/>
            <person name="Czajka J.J."/>
            <person name="Han Y."/>
            <person name="Kim J."/>
            <person name="Mondo S.J."/>
            <person name="Hofstad B.A."/>
            <person name="Robles A."/>
            <person name="Haridas S."/>
            <person name="Riley R."/>
            <person name="LaButti K."/>
            <person name="Pangilinan J."/>
            <person name="Andreopoulos W."/>
            <person name="Lipzen A."/>
            <person name="Yan J."/>
            <person name="Wang M."/>
            <person name="Ng V."/>
            <person name="Grigoriev I.V."/>
            <person name="Spatafora J.W."/>
            <person name="Magnuson J.K."/>
            <person name="Baker S.E."/>
            <person name="Pomraning K.R."/>
        </authorList>
    </citation>
    <scope>NUCLEOTIDE SEQUENCE [LARGE SCALE GENOMIC DNA]</scope>
    <source>
        <strain evidence="5 6">Phaff 52-87</strain>
    </source>
</reference>
<proteinExistence type="predicted"/>
<dbReference type="InterPro" id="IPR001537">
    <property type="entry name" value="SpoU_MeTrfase"/>
</dbReference>
<sequence>MSLASGPLSGLIPLLSCDECSSLATRQKKEIPDAVRTTVQLLKFSEIKADTTQQASTSPNEQSKIFNHLLESTQGFLVEDSSAKIQAAVIIARDLPESVGRDVLLQCAQALMCIATEAFDALATDELSFDKPAETFVSELLSTLSVSRDSLTKDVYRLTSIFEFLEELFQGPEVSGLDSEILNDIATLSYAFQLINSKTVAQKASRLILTPPMLDSILYRISIDVMTRGLSLQLSLHNTQALYFLTAVVEQQRFTSSERFQQLVCIPTFWTDLAENLVEGSPERRKLCLYILEQSLHSITGDVSIPGVVQFKITSRTQYLRLWSKFFTVARIIAIDASLHQAQASLRDLFSLLPDKKAINNPSVPILWPMCLLRLGLTSSLSSVRVEVAKFMLSLSASQLSLFKDSSAEFLDLLFEFIGQASFFTVETAGKSFYCAHGDLISDFVSRALHAFENPVSVIDMLLDIVIIERGRKKFEALLVYTLRGIYSVLYKERSFCTDMGLETDRRLLKLLEMKFENLTLKRVLTLYVSRLRLLLNGDYISVNQYVDGALASYDCVDDAVENITLWINPLHLDQFSELVASELARYASIDWSDDRARRNTAICCRVHLSLNKAIPPSILSILGDSAIDQDMRLHLAAIISSEELELAPEAQKAEFLSAKTSLIFSVLTGAKETIETPDLQQWLDQLRELYDPGCGKETCELANSVCGLLLDSTLKDSGPMQLATGRLTHFSSRDFYRAFNDFLTAVFSLCRIRMKYHHEKTLFQPIISAIGKLIQSAHTAENLNLYCEFIRDSLASLDPSEEFLSHLLDINYQIWESMVGSNSSTAHQSFGLTAIEVIFNPALLARAVATNQPSERLEAIAHEMVRLGYARRLVLSTFARNLHEFLNTYPAEFNQSTWIADILVELYCFQQNRDNLFLIDEPVVEVCVSDGLQTQRNLPEMVGKAHVTTILGHKSISESFAHAILQAIDNFSPSLFALETGGEAASELQRVSLSELLLLVGDFVDTSSRQSYASRLLEVLKSEFSPRVRTSLEWMLARLVSNDENLFDLVIWDPLSTPEDRPRYLASILTIVVLIIRARFSKGQVGECCDLINRFCPMLLAFATTNRAVLRHTATSLILGIRDMVDTLAVTDSLKVTFNIVDQHVRASPTFGTFVYGDDVLWDIYNDFNIVSVCGFVSSKVNDQIKLPRYELTDELMRMAALPADTMRVKKYAGYDEQSSAIDATDSSKKSSAKLASAQGFVTPVDEDTNSSTLQTKSNTRITTPRPVRTTKGRMIVLASLVDKAPNLGGICRLADVLGAELLCIPDMTLIRSREFQAVAVTADKWMPMKEVKPDYISEYLQQCRVNGYKIWGIEQTDDSTVLTSELKFPEKVVLILGKEKEGIPPSLLRELDCAVEIKQVGIVRSMNIQTATAVVVNAYAMQHC</sequence>
<dbReference type="InterPro" id="IPR029026">
    <property type="entry name" value="tRNA_m1G_MTases_N"/>
</dbReference>
<evidence type="ECO:0000256" key="3">
    <source>
        <dbReference type="SAM" id="MobiDB-lite"/>
    </source>
</evidence>
<dbReference type="SUPFAM" id="SSF75217">
    <property type="entry name" value="alpha/beta knot"/>
    <property type="match status" value="1"/>
</dbReference>
<dbReference type="PANTHER" id="PTHR12029:SF11">
    <property type="entry name" value="METHYLTRANSFERASE TARBP1-RELATED"/>
    <property type="match status" value="1"/>
</dbReference>
<comment type="caution">
    <text evidence="5">The sequence shown here is derived from an EMBL/GenBank/DDBJ whole genome shotgun (WGS) entry which is preliminary data.</text>
</comment>
<dbReference type="RefSeq" id="XP_064769184.1">
    <property type="nucleotide sequence ID" value="XM_064911032.1"/>
</dbReference>
<dbReference type="InterPro" id="IPR044748">
    <property type="entry name" value="Trm3/TARBP1_C"/>
</dbReference>
<evidence type="ECO:0000256" key="2">
    <source>
        <dbReference type="ARBA" id="ARBA00022679"/>
    </source>
</evidence>
<keyword evidence="6" id="KW-1185">Reference proteome</keyword>
<feature type="domain" description="tRNA/rRNA methyltransferase SpoU type" evidence="4">
    <location>
        <begin position="1276"/>
        <end position="1418"/>
    </location>
</feature>
<dbReference type="GeneID" id="90036544"/>
<dbReference type="Proteomes" id="UP001498771">
    <property type="component" value="Unassembled WGS sequence"/>
</dbReference>
<evidence type="ECO:0000313" key="5">
    <source>
        <dbReference type="EMBL" id="KAK7206151.1"/>
    </source>
</evidence>
<keyword evidence="2" id="KW-0808">Transferase</keyword>
<dbReference type="Pfam" id="PF00588">
    <property type="entry name" value="SpoU_methylase"/>
    <property type="match status" value="1"/>
</dbReference>
<evidence type="ECO:0000313" key="6">
    <source>
        <dbReference type="Proteomes" id="UP001498771"/>
    </source>
</evidence>
<name>A0ABR1F8I0_9ASCO</name>
<dbReference type="Gene3D" id="3.40.1280.10">
    <property type="match status" value="1"/>
</dbReference>
<accession>A0ABR1F8I0</accession>